<dbReference type="RefSeq" id="WP_192542609.1">
    <property type="nucleotide sequence ID" value="NZ_CASHZX010000001.1"/>
</dbReference>
<evidence type="ECO:0000313" key="2">
    <source>
        <dbReference type="Proteomes" id="UP000707245"/>
    </source>
</evidence>
<dbReference type="Proteomes" id="UP000707245">
    <property type="component" value="Unassembled WGS sequence"/>
</dbReference>
<evidence type="ECO:0000313" key="1">
    <source>
        <dbReference type="EMBL" id="MBE0459122.1"/>
    </source>
</evidence>
<comment type="caution">
    <text evidence="1">The sequence shown here is derived from an EMBL/GenBank/DDBJ whole genome shotgun (WGS) entry which is preliminary data.</text>
</comment>
<gene>
    <name evidence="1" type="ORF">EI167_17105</name>
</gene>
<evidence type="ECO:0008006" key="3">
    <source>
        <dbReference type="Google" id="ProtNLM"/>
    </source>
</evidence>
<organism evidence="1 2">
    <name type="scientific">Pseudoalteromonas prydzensis</name>
    <dbReference type="NCBI Taxonomy" id="182141"/>
    <lineage>
        <taxon>Bacteria</taxon>
        <taxon>Pseudomonadati</taxon>
        <taxon>Pseudomonadota</taxon>
        <taxon>Gammaproteobacteria</taxon>
        <taxon>Alteromonadales</taxon>
        <taxon>Pseudoalteromonadaceae</taxon>
        <taxon>Pseudoalteromonas</taxon>
    </lineage>
</organism>
<protein>
    <recommendedName>
        <fullName evidence="3">DNA-binding protein</fullName>
    </recommendedName>
</protein>
<proteinExistence type="predicted"/>
<name>A0ABR9FQL5_9GAMM</name>
<reference evidence="1 2" key="1">
    <citation type="submission" date="2020-07" db="EMBL/GenBank/DDBJ databases">
        <title>Halophilic bacteria isolated from french cheeses.</title>
        <authorList>
            <person name="Kothe C.I."/>
            <person name="Farah-Kraiem B."/>
            <person name="Renault P."/>
            <person name="Dridi B."/>
        </authorList>
    </citation>
    <scope>NUCLEOTIDE SEQUENCE [LARGE SCALE GENOMIC DNA]</scope>
    <source>
        <strain evidence="1 2">FME14</strain>
    </source>
</reference>
<sequence length="59" mass="7008">MAVQDQKGKWLSSKEAMAYLKISGCELMHRRERGELKFEKRGRAYFYYIVVSNKTTLNF</sequence>
<dbReference type="EMBL" id="RRZA01000064">
    <property type="protein sequence ID" value="MBE0459122.1"/>
    <property type="molecule type" value="Genomic_DNA"/>
</dbReference>
<accession>A0ABR9FQL5</accession>
<keyword evidence="2" id="KW-1185">Reference proteome</keyword>